<keyword evidence="3" id="KW-1185">Reference proteome</keyword>
<protein>
    <submittedName>
        <fullName evidence="2">Uncharacterized protein</fullName>
    </submittedName>
</protein>
<reference evidence="2 3" key="1">
    <citation type="submission" date="2018-04" db="EMBL/GenBank/DDBJ databases">
        <title>Massilia violaceinigra sp. nov., a novel purple-pigmented bacterium isolated from Tianshan glacier, Xinjiang, China.</title>
        <authorList>
            <person name="Wang H."/>
        </authorList>
    </citation>
    <scope>NUCLEOTIDE SEQUENCE [LARGE SCALE GENOMIC DNA]</scope>
    <source>
        <strain evidence="2 3">B448-2</strain>
    </source>
</reference>
<evidence type="ECO:0000313" key="3">
    <source>
        <dbReference type="Proteomes" id="UP000241421"/>
    </source>
</evidence>
<dbReference type="AlphaFoldDB" id="A0A2U2HJL5"/>
<dbReference type="EMBL" id="PXWF02000237">
    <property type="protein sequence ID" value="PWF47615.1"/>
    <property type="molecule type" value="Genomic_DNA"/>
</dbReference>
<feature type="region of interest" description="Disordered" evidence="1">
    <location>
        <begin position="1"/>
        <end position="21"/>
    </location>
</feature>
<name>A0A2U2HJL5_9BURK</name>
<organism evidence="2 3">
    <name type="scientific">Massilia glaciei</name>
    <dbReference type="NCBI Taxonomy" id="1524097"/>
    <lineage>
        <taxon>Bacteria</taxon>
        <taxon>Pseudomonadati</taxon>
        <taxon>Pseudomonadota</taxon>
        <taxon>Betaproteobacteria</taxon>
        <taxon>Burkholderiales</taxon>
        <taxon>Oxalobacteraceae</taxon>
        <taxon>Telluria group</taxon>
        <taxon>Massilia</taxon>
    </lineage>
</organism>
<evidence type="ECO:0000313" key="2">
    <source>
        <dbReference type="EMBL" id="PWF47615.1"/>
    </source>
</evidence>
<evidence type="ECO:0000256" key="1">
    <source>
        <dbReference type="SAM" id="MobiDB-lite"/>
    </source>
</evidence>
<dbReference type="Proteomes" id="UP000241421">
    <property type="component" value="Unassembled WGS sequence"/>
</dbReference>
<proteinExistence type="predicted"/>
<gene>
    <name evidence="2" type="ORF">C7C56_014830</name>
</gene>
<sequence length="67" mass="7702">MSFTDGQFDNGERGMLGRKHGTDPCLAWRNDIFPCVAEMMKMSRIEHFRLDIFDNIASRRNGVRPGV</sequence>
<accession>A0A2U2HJL5</accession>
<comment type="caution">
    <text evidence="2">The sequence shown here is derived from an EMBL/GenBank/DDBJ whole genome shotgun (WGS) entry which is preliminary data.</text>
</comment>